<organism evidence="1">
    <name type="scientific">gut metagenome</name>
    <dbReference type="NCBI Taxonomy" id="749906"/>
    <lineage>
        <taxon>unclassified sequences</taxon>
        <taxon>metagenomes</taxon>
        <taxon>organismal metagenomes</taxon>
    </lineage>
</organism>
<evidence type="ECO:0000313" key="1">
    <source>
        <dbReference type="EMBL" id="EJX09819.1"/>
    </source>
</evidence>
<dbReference type="AlphaFoldDB" id="J9GPX2"/>
<gene>
    <name evidence="1" type="ORF">EVA_02069</name>
</gene>
<comment type="caution">
    <text evidence="1">The sequence shown here is derived from an EMBL/GenBank/DDBJ whole genome shotgun (WGS) entry which is preliminary data.</text>
</comment>
<proteinExistence type="predicted"/>
<feature type="non-terminal residue" evidence="1">
    <location>
        <position position="268"/>
    </location>
</feature>
<sequence>MPEVSFKKVAHAVQDALGNKLLFCYEECDDCNHELALVENEFRIIMDFRRSIYRIPRKETSKAAKVVGTDFILLPDAKGDPQLYIMKEALEGKDLSQPFMHHFKLKEPIVNEQMYKALCKMVIDMLPSSELPHFKNTVRWIVSDNWMPDLLPSIWLGLLRTDEPVYKQPALDIFLHNKGVPQESPYCTAVIWIYDVVYLFVVPFVDKDAGRYQKDEQLLSHIREMMNWTGLSYWYQQDTMDYHQSTSWIDWKVDPLQSYVHILPQTDP</sequence>
<protein>
    <submittedName>
        <fullName evidence="1">Uncharacterized protein</fullName>
    </submittedName>
</protein>
<dbReference type="EMBL" id="AMCI01000312">
    <property type="protein sequence ID" value="EJX09819.1"/>
    <property type="molecule type" value="Genomic_DNA"/>
</dbReference>
<accession>J9GPX2</accession>
<reference evidence="1" key="1">
    <citation type="journal article" date="2012" name="PLoS ONE">
        <title>Gene sets for utilization of primary and secondary nutrition supplies in the distal gut of endangered iberian lynx.</title>
        <authorList>
            <person name="Alcaide M."/>
            <person name="Messina E."/>
            <person name="Richter M."/>
            <person name="Bargiela R."/>
            <person name="Peplies J."/>
            <person name="Huws S.A."/>
            <person name="Newbold C.J."/>
            <person name="Golyshin P.N."/>
            <person name="Simon M.A."/>
            <person name="Lopez G."/>
            <person name="Yakimov M.M."/>
            <person name="Ferrer M."/>
        </authorList>
    </citation>
    <scope>NUCLEOTIDE SEQUENCE</scope>
</reference>
<name>J9GPX2_9ZZZZ</name>